<accession>A0A383VA48</accession>
<dbReference type="Gene3D" id="3.40.50.10330">
    <property type="entry name" value="Probable inorganic polyphosphate/atp-NAD kinase, domain 1"/>
    <property type="match status" value="1"/>
</dbReference>
<dbReference type="Proteomes" id="UP000256970">
    <property type="component" value="Unassembled WGS sequence"/>
</dbReference>
<feature type="compositionally biased region" description="Low complexity" evidence="1">
    <location>
        <begin position="155"/>
        <end position="178"/>
    </location>
</feature>
<dbReference type="GO" id="GO:0016301">
    <property type="term" value="F:kinase activity"/>
    <property type="evidence" value="ECO:0007669"/>
    <property type="project" value="InterPro"/>
</dbReference>
<proteinExistence type="predicted"/>
<evidence type="ECO:0000256" key="1">
    <source>
        <dbReference type="SAM" id="MobiDB-lite"/>
    </source>
</evidence>
<keyword evidence="4" id="KW-1185">Reference proteome</keyword>
<name>A0A383VA48_TETOB</name>
<feature type="region of interest" description="Disordered" evidence="1">
    <location>
        <begin position="1"/>
        <end position="39"/>
    </location>
</feature>
<protein>
    <recommendedName>
        <fullName evidence="2">DAGKc domain-containing protein</fullName>
    </recommendedName>
</protein>
<dbReference type="AlphaFoldDB" id="A0A383VA48"/>
<organism evidence="3 4">
    <name type="scientific">Tetradesmus obliquus</name>
    <name type="common">Green alga</name>
    <name type="synonym">Acutodesmus obliquus</name>
    <dbReference type="NCBI Taxonomy" id="3088"/>
    <lineage>
        <taxon>Eukaryota</taxon>
        <taxon>Viridiplantae</taxon>
        <taxon>Chlorophyta</taxon>
        <taxon>core chlorophytes</taxon>
        <taxon>Chlorophyceae</taxon>
        <taxon>CS clade</taxon>
        <taxon>Sphaeropleales</taxon>
        <taxon>Scenedesmaceae</taxon>
        <taxon>Tetradesmus</taxon>
    </lineage>
</organism>
<dbReference type="GO" id="GO:0006665">
    <property type="term" value="P:sphingolipid metabolic process"/>
    <property type="evidence" value="ECO:0007669"/>
    <property type="project" value="UniProtKB-ARBA"/>
</dbReference>
<dbReference type="PANTHER" id="PTHR12358">
    <property type="entry name" value="SPHINGOSINE KINASE"/>
    <property type="match status" value="1"/>
</dbReference>
<dbReference type="PROSITE" id="PS50146">
    <property type="entry name" value="DAGK"/>
    <property type="match status" value="1"/>
</dbReference>
<dbReference type="InterPro" id="IPR050187">
    <property type="entry name" value="Lipid_Phosphate_FormReg"/>
</dbReference>
<evidence type="ECO:0000259" key="2">
    <source>
        <dbReference type="PROSITE" id="PS50146"/>
    </source>
</evidence>
<feature type="compositionally biased region" description="Polar residues" evidence="1">
    <location>
        <begin position="10"/>
        <end position="31"/>
    </location>
</feature>
<gene>
    <name evidence="3" type="ORF">BQ4739_LOCUS1973</name>
</gene>
<dbReference type="SUPFAM" id="SSF111331">
    <property type="entry name" value="NAD kinase/diacylglycerol kinase-like"/>
    <property type="match status" value="1"/>
</dbReference>
<feature type="domain" description="DAGKc" evidence="2">
    <location>
        <begin position="41"/>
        <end position="150"/>
    </location>
</feature>
<dbReference type="InterPro" id="IPR017438">
    <property type="entry name" value="ATP-NAD_kinase_N"/>
</dbReference>
<evidence type="ECO:0000313" key="3">
    <source>
        <dbReference type="EMBL" id="SZX61484.1"/>
    </source>
</evidence>
<dbReference type="InterPro" id="IPR001206">
    <property type="entry name" value="Diacylglycerol_kinase_cat_dom"/>
</dbReference>
<dbReference type="EMBL" id="FNXT01000148">
    <property type="protein sequence ID" value="SZX61484.1"/>
    <property type="molecule type" value="Genomic_DNA"/>
</dbReference>
<reference evidence="3 4" key="1">
    <citation type="submission" date="2016-10" db="EMBL/GenBank/DDBJ databases">
        <authorList>
            <person name="Cai Z."/>
        </authorList>
    </citation>
    <scope>NUCLEOTIDE SEQUENCE [LARGE SCALE GENOMIC DNA]</scope>
</reference>
<dbReference type="STRING" id="3088.A0A383VA48"/>
<evidence type="ECO:0000313" key="4">
    <source>
        <dbReference type="Proteomes" id="UP000256970"/>
    </source>
</evidence>
<sequence>MDAAVACDQAQKTEVNTSKKQQQTVPATSVGQDQQDKQQQVAPRKLLLILHGKRIEDDQVRDAIKQLKEEGHEVVVRVTWDSGDVDQFVREAVELWDSQRYDTLVAGGGDGTLNELVAALLKHDAPRHISIAQLPLGTANDLASASGISLVSCNSSSSSSSSSSSAASSSSSSSSSSS</sequence>
<dbReference type="InterPro" id="IPR016064">
    <property type="entry name" value="NAD/diacylglycerol_kinase_sf"/>
</dbReference>
<dbReference type="PANTHER" id="PTHR12358:SF54">
    <property type="entry name" value="SPHINGOSINE KINASE RELATED PROTEIN"/>
    <property type="match status" value="1"/>
</dbReference>
<feature type="region of interest" description="Disordered" evidence="1">
    <location>
        <begin position="152"/>
        <end position="178"/>
    </location>
</feature>
<dbReference type="Pfam" id="PF00781">
    <property type="entry name" value="DAGK_cat"/>
    <property type="match status" value="1"/>
</dbReference>
<dbReference type="GO" id="GO:0016020">
    <property type="term" value="C:membrane"/>
    <property type="evidence" value="ECO:0007669"/>
    <property type="project" value="GOC"/>
</dbReference>